<keyword evidence="3" id="KW-1185">Reference proteome</keyword>
<evidence type="ECO:0000256" key="1">
    <source>
        <dbReference type="SAM" id="MobiDB-lite"/>
    </source>
</evidence>
<organism evidence="2 3">
    <name type="scientific">Cylindrotheca closterium</name>
    <dbReference type="NCBI Taxonomy" id="2856"/>
    <lineage>
        <taxon>Eukaryota</taxon>
        <taxon>Sar</taxon>
        <taxon>Stramenopiles</taxon>
        <taxon>Ochrophyta</taxon>
        <taxon>Bacillariophyta</taxon>
        <taxon>Bacillariophyceae</taxon>
        <taxon>Bacillariophycidae</taxon>
        <taxon>Bacillariales</taxon>
        <taxon>Bacillariaceae</taxon>
        <taxon>Cylindrotheca</taxon>
    </lineage>
</organism>
<evidence type="ECO:0000313" key="2">
    <source>
        <dbReference type="EMBL" id="CAJ1962753.1"/>
    </source>
</evidence>
<proteinExistence type="predicted"/>
<feature type="region of interest" description="Disordered" evidence="1">
    <location>
        <begin position="1"/>
        <end position="27"/>
    </location>
</feature>
<dbReference type="EMBL" id="CAKOGP040002115">
    <property type="protein sequence ID" value="CAJ1962753.1"/>
    <property type="molecule type" value="Genomic_DNA"/>
</dbReference>
<accession>A0AAD2PWT2</accession>
<reference evidence="2" key="1">
    <citation type="submission" date="2023-08" db="EMBL/GenBank/DDBJ databases">
        <authorList>
            <person name="Audoor S."/>
            <person name="Bilcke G."/>
        </authorList>
    </citation>
    <scope>NUCLEOTIDE SEQUENCE</scope>
</reference>
<sequence>MSKRKTGKGPRAQRVSENDSYHAPVSLVQKERGKVDKICPFDASAFLGLLDDDDSDKIADDDEDNKTPHSQKANWDSYYISSYPVPQEQAKMVQSCPFSAAFLGFPDDACGPINTVFDFDDDGDMATEKASSTSALSTPMVVLQDAEEDIPFQKPDKMAQQLFSFFTFGGKNGIADRHEAPLWKHGSPATPCKVSRLAETAGPWEHVALLTIIICSDSTAFKRSERRKRIKKRSKKSRKSSRNSPEKIVIPRTHVFLGKDTSEGNPKKIHGLSIARKEILEALGPEGLRSRDFTELMAAAVDVPALPGTTNINSDTYETELLVDSLLLALLTNGKESGKGVHLDTNWKRPSRHALMRVKNGEGLLKLVGGLDKAKTSAFGNMSLYIEAFMVKRNYPDDESDDYCNQGALVRLMYKTYDYYNQLLGKLRELHYKHFQRWEGSPAAALLDHHSEKLLFIRCNSVNRTAHLLRYYTYLRDAAANGFSANKVIESLWERVAEIHKEIENRVHRHQGRLAKRRGEITHHH</sequence>
<feature type="compositionally biased region" description="Basic residues" evidence="1">
    <location>
        <begin position="225"/>
        <end position="241"/>
    </location>
</feature>
<protein>
    <submittedName>
        <fullName evidence="2">Uncharacterized protein</fullName>
    </submittedName>
</protein>
<comment type="caution">
    <text evidence="2">The sequence shown here is derived from an EMBL/GenBank/DDBJ whole genome shotgun (WGS) entry which is preliminary data.</text>
</comment>
<evidence type="ECO:0000313" key="3">
    <source>
        <dbReference type="Proteomes" id="UP001295423"/>
    </source>
</evidence>
<name>A0AAD2PWT2_9STRA</name>
<gene>
    <name evidence="2" type="ORF">CYCCA115_LOCUS19839</name>
</gene>
<dbReference type="AlphaFoldDB" id="A0AAD2PWT2"/>
<feature type="region of interest" description="Disordered" evidence="1">
    <location>
        <begin position="225"/>
        <end position="245"/>
    </location>
</feature>
<dbReference type="Proteomes" id="UP001295423">
    <property type="component" value="Unassembled WGS sequence"/>
</dbReference>